<accession>A0AAN9TLD5</accession>
<proteinExistence type="predicted"/>
<gene>
    <name evidence="1" type="ORF">V9T40_013182</name>
</gene>
<dbReference type="Proteomes" id="UP001367676">
    <property type="component" value="Unassembled WGS sequence"/>
</dbReference>
<comment type="caution">
    <text evidence="1">The sequence shown here is derived from an EMBL/GenBank/DDBJ whole genome shotgun (WGS) entry which is preliminary data.</text>
</comment>
<evidence type="ECO:0000313" key="2">
    <source>
        <dbReference type="Proteomes" id="UP001367676"/>
    </source>
</evidence>
<evidence type="ECO:0000313" key="1">
    <source>
        <dbReference type="EMBL" id="KAK7595357.1"/>
    </source>
</evidence>
<protein>
    <submittedName>
        <fullName evidence="1">Uncharacterized protein</fullName>
    </submittedName>
</protein>
<sequence>MGRGCMCGGRATQPPYYTPTVSGELAANSERAVRCPRCEPNHALTVAATLRPAFGLLGGQRGAAAFLVAAYGCGCTPDGGYLDSSCHTPDLRESRSFDPLAQFRSRSSHSLSLSYSFCLSFSSPPTLNVRTGRVAPSRPNHHVRRRFWSTIAASYDGARGFAAALDFSVGALATSATHPPHLWIVNWNSRVGKYPTRRPLPEAGCAIVPPPSPPKKKQAQTLLTKRPFDRQNYRPAIAKGKATGSGCYKILKVALDNATLPFTSGRLLFLSFCPHRLPRAHPLLGLWKLRRRRTGANRRFSNLIRQSSRPYEYTSVLARDNFSHWPTETGHGEDRYYSCSVCGRPLSR</sequence>
<dbReference type="EMBL" id="JBBCAQ010000018">
    <property type="protein sequence ID" value="KAK7595357.1"/>
    <property type="molecule type" value="Genomic_DNA"/>
</dbReference>
<name>A0AAN9TLD5_9HEMI</name>
<keyword evidence="2" id="KW-1185">Reference proteome</keyword>
<reference evidence="1 2" key="1">
    <citation type="submission" date="2024-03" db="EMBL/GenBank/DDBJ databases">
        <title>Adaptation during the transition from Ophiocordyceps entomopathogen to insect associate is accompanied by gene loss and intensified selection.</title>
        <authorList>
            <person name="Ward C.M."/>
            <person name="Onetto C.A."/>
            <person name="Borneman A.R."/>
        </authorList>
    </citation>
    <scope>NUCLEOTIDE SEQUENCE [LARGE SCALE GENOMIC DNA]</scope>
    <source>
        <strain evidence="1">AWRI1</strain>
        <tissue evidence="1">Single Adult Female</tissue>
    </source>
</reference>
<dbReference type="AlphaFoldDB" id="A0AAN9TLD5"/>
<organism evidence="1 2">
    <name type="scientific">Parthenolecanium corni</name>
    <dbReference type="NCBI Taxonomy" id="536013"/>
    <lineage>
        <taxon>Eukaryota</taxon>
        <taxon>Metazoa</taxon>
        <taxon>Ecdysozoa</taxon>
        <taxon>Arthropoda</taxon>
        <taxon>Hexapoda</taxon>
        <taxon>Insecta</taxon>
        <taxon>Pterygota</taxon>
        <taxon>Neoptera</taxon>
        <taxon>Paraneoptera</taxon>
        <taxon>Hemiptera</taxon>
        <taxon>Sternorrhyncha</taxon>
        <taxon>Coccoidea</taxon>
        <taxon>Coccidae</taxon>
        <taxon>Parthenolecanium</taxon>
    </lineage>
</organism>